<dbReference type="PROSITE" id="PS51352">
    <property type="entry name" value="THIOREDOXIN_2"/>
    <property type="match status" value="1"/>
</dbReference>
<comment type="caution">
    <text evidence="6">The sequence shown here is derived from an EMBL/GenBank/DDBJ whole genome shotgun (WGS) entry which is preliminary data.</text>
</comment>
<dbReference type="RefSeq" id="WP_182952571.1">
    <property type="nucleotide sequence ID" value="NZ_WNXC01000001.1"/>
</dbReference>
<keyword evidence="3" id="KW-1015">Disulfide bond</keyword>
<dbReference type="EMBL" id="WNXC01000001">
    <property type="protein sequence ID" value="MBB2147286.1"/>
    <property type="molecule type" value="Genomic_DNA"/>
</dbReference>
<dbReference type="SUPFAM" id="SSF52833">
    <property type="entry name" value="Thioredoxin-like"/>
    <property type="match status" value="1"/>
</dbReference>
<feature type="domain" description="Thioredoxin" evidence="5">
    <location>
        <begin position="260"/>
        <end position="413"/>
    </location>
</feature>
<keyword evidence="2" id="KW-0201">Cytochrome c-type biogenesis</keyword>
<dbReference type="PANTHER" id="PTHR42852:SF6">
    <property type="entry name" value="THIOL:DISULFIDE INTERCHANGE PROTEIN DSBE"/>
    <property type="match status" value="1"/>
</dbReference>
<dbReference type="PANTHER" id="PTHR42852">
    <property type="entry name" value="THIOL:DISULFIDE INTERCHANGE PROTEIN DSBE"/>
    <property type="match status" value="1"/>
</dbReference>
<evidence type="ECO:0000313" key="6">
    <source>
        <dbReference type="EMBL" id="MBB2147286.1"/>
    </source>
</evidence>
<dbReference type="InterPro" id="IPR013766">
    <property type="entry name" value="Thioredoxin_domain"/>
</dbReference>
<dbReference type="Pfam" id="PF14289">
    <property type="entry name" value="DUF4369"/>
    <property type="match status" value="1"/>
</dbReference>
<evidence type="ECO:0000256" key="3">
    <source>
        <dbReference type="ARBA" id="ARBA00023157"/>
    </source>
</evidence>
<evidence type="ECO:0000256" key="2">
    <source>
        <dbReference type="ARBA" id="ARBA00022748"/>
    </source>
</evidence>
<organism evidence="6 7">
    <name type="scientific">Pedobacter gandavensis</name>
    <dbReference type="NCBI Taxonomy" id="2679963"/>
    <lineage>
        <taxon>Bacteria</taxon>
        <taxon>Pseudomonadati</taxon>
        <taxon>Bacteroidota</taxon>
        <taxon>Sphingobacteriia</taxon>
        <taxon>Sphingobacteriales</taxon>
        <taxon>Sphingobacteriaceae</taxon>
        <taxon>Pedobacter</taxon>
    </lineage>
</organism>
<evidence type="ECO:0000256" key="4">
    <source>
        <dbReference type="ARBA" id="ARBA00023284"/>
    </source>
</evidence>
<protein>
    <submittedName>
        <fullName evidence="6">Redoxin domain-containing protein</fullName>
    </submittedName>
</protein>
<proteinExistence type="predicted"/>
<evidence type="ECO:0000256" key="1">
    <source>
        <dbReference type="ARBA" id="ARBA00004196"/>
    </source>
</evidence>
<keyword evidence="4" id="KW-0676">Redox-active center</keyword>
<dbReference type="Gene3D" id="3.40.30.10">
    <property type="entry name" value="Glutaredoxin"/>
    <property type="match status" value="1"/>
</dbReference>
<keyword evidence="7" id="KW-1185">Reference proteome</keyword>
<gene>
    <name evidence="6" type="ORF">GM920_00040</name>
</gene>
<dbReference type="InterPro" id="IPR036249">
    <property type="entry name" value="Thioredoxin-like_sf"/>
</dbReference>
<evidence type="ECO:0000313" key="7">
    <source>
        <dbReference type="Proteomes" id="UP000636110"/>
    </source>
</evidence>
<dbReference type="InterPro" id="IPR025380">
    <property type="entry name" value="DUF4369"/>
</dbReference>
<dbReference type="InterPro" id="IPR000866">
    <property type="entry name" value="AhpC/TSA"/>
</dbReference>
<reference evidence="6 7" key="1">
    <citation type="submission" date="2019-11" db="EMBL/GenBank/DDBJ databases">
        <title>Description of Pedobacter sp. LMG 31462T.</title>
        <authorList>
            <person name="Carlier A."/>
            <person name="Qi S."/>
            <person name="Vandamme P."/>
        </authorList>
    </citation>
    <scope>NUCLEOTIDE SEQUENCE [LARGE SCALE GENOMIC DNA]</scope>
    <source>
        <strain evidence="6 7">LMG 31462</strain>
    </source>
</reference>
<evidence type="ECO:0000259" key="5">
    <source>
        <dbReference type="PROSITE" id="PS51352"/>
    </source>
</evidence>
<dbReference type="Pfam" id="PF00578">
    <property type="entry name" value="AhpC-TSA"/>
    <property type="match status" value="1"/>
</dbReference>
<dbReference type="CDD" id="cd02966">
    <property type="entry name" value="TlpA_like_family"/>
    <property type="match status" value="1"/>
</dbReference>
<dbReference type="Proteomes" id="UP000636110">
    <property type="component" value="Unassembled WGS sequence"/>
</dbReference>
<comment type="subcellular location">
    <subcellularLocation>
        <location evidence="1">Cell envelope</location>
    </subcellularLocation>
</comment>
<dbReference type="InterPro" id="IPR050553">
    <property type="entry name" value="Thioredoxin_ResA/DsbE_sf"/>
</dbReference>
<name>A0ABR6EQL2_9SPHI</name>
<sequence length="413" mass="47164">MKIQQVLKHNWLWLILLVLVSFVQESQAQRKGTFEITGSLAKRDTGFIVLAYTDYSGKDVYDTVRVNHGNFHFKGNINGPTMARLHGELKARTMDDPNSATIFLEPNSMQLAVEHNKFRTADLTGSKSQMDYLRLLELKRPNSKSINSLKELYVTIESEAGKGTQSKVIKDSLAKTWEKVQLFFSKNQKIDLDFISSNPNSIVSPYLLWPYTNGTEIPIDSVQRLLDGLSTTVKQSYLWFKVSKSLKTQRDLNMMQQNAQKVGKLAYDFSRKSNLGKQVTLSSYKDKQYVLLDFWATWCLPCIEYIPHLKEISKKYSGTGLEIISISLDRDMESWKKGIKQYGLEGFTNIHNYNNEQDLKSKNLQSAISIRYGAETLPAYVLIDKNGVVLGIYNTNENHEIPALDAKLKDLFK</sequence>
<accession>A0ABR6EQL2</accession>